<gene>
    <name evidence="1" type="ORF">S06H3_64657</name>
</gene>
<reference evidence="1" key="1">
    <citation type="journal article" date="2014" name="Front. Microbiol.">
        <title>High frequency of phylogenetically diverse reductive dehalogenase-homologous genes in deep subseafloor sedimentary metagenomes.</title>
        <authorList>
            <person name="Kawai M."/>
            <person name="Futagami T."/>
            <person name="Toyoda A."/>
            <person name="Takaki Y."/>
            <person name="Nishi S."/>
            <person name="Hori S."/>
            <person name="Arai W."/>
            <person name="Tsubouchi T."/>
            <person name="Morono Y."/>
            <person name="Uchiyama I."/>
            <person name="Ito T."/>
            <person name="Fujiyama A."/>
            <person name="Inagaki F."/>
            <person name="Takami H."/>
        </authorList>
    </citation>
    <scope>NUCLEOTIDE SEQUENCE</scope>
    <source>
        <strain evidence="1">Expedition CK06-06</strain>
    </source>
</reference>
<dbReference type="EMBL" id="BARV01043262">
    <property type="protein sequence ID" value="GAI55311.1"/>
    <property type="molecule type" value="Genomic_DNA"/>
</dbReference>
<protein>
    <submittedName>
        <fullName evidence="1">Uncharacterized protein</fullName>
    </submittedName>
</protein>
<accession>X1QKG2</accession>
<name>X1QKG2_9ZZZZ</name>
<evidence type="ECO:0000313" key="1">
    <source>
        <dbReference type="EMBL" id="GAI55311.1"/>
    </source>
</evidence>
<feature type="non-terminal residue" evidence="1">
    <location>
        <position position="48"/>
    </location>
</feature>
<comment type="caution">
    <text evidence="1">The sequence shown here is derived from an EMBL/GenBank/DDBJ whole genome shotgun (WGS) entry which is preliminary data.</text>
</comment>
<dbReference type="AlphaFoldDB" id="X1QKG2"/>
<organism evidence="1">
    <name type="scientific">marine sediment metagenome</name>
    <dbReference type="NCBI Taxonomy" id="412755"/>
    <lineage>
        <taxon>unclassified sequences</taxon>
        <taxon>metagenomes</taxon>
        <taxon>ecological metagenomes</taxon>
    </lineage>
</organism>
<proteinExistence type="predicted"/>
<sequence>MLDLNIIDKLRSGCVIPAHPLALKPDRKLDEPRQKALTRYYLASGAGG</sequence>